<dbReference type="Proteomes" id="UP000736335">
    <property type="component" value="Unassembled WGS sequence"/>
</dbReference>
<dbReference type="InterPro" id="IPR036047">
    <property type="entry name" value="F-box-like_dom_sf"/>
</dbReference>
<dbReference type="OrthoDB" id="3219396at2759"/>
<proteinExistence type="predicted"/>
<feature type="compositionally biased region" description="Polar residues" evidence="1">
    <location>
        <begin position="15"/>
        <end position="25"/>
    </location>
</feature>
<keyword evidence="4" id="KW-1185">Reference proteome</keyword>
<comment type="caution">
    <text evidence="3">The sequence shown here is derived from an EMBL/GenBank/DDBJ whole genome shotgun (WGS) entry which is preliminary data.</text>
</comment>
<dbReference type="InterPro" id="IPR036322">
    <property type="entry name" value="WD40_repeat_dom_sf"/>
</dbReference>
<gene>
    <name evidence="3" type="ORF">BJ322DRAFT_825726</name>
</gene>
<dbReference type="InterPro" id="IPR001810">
    <property type="entry name" value="F-box_dom"/>
</dbReference>
<feature type="domain" description="F-box" evidence="2">
    <location>
        <begin position="40"/>
        <end position="80"/>
    </location>
</feature>
<evidence type="ECO:0000256" key="1">
    <source>
        <dbReference type="SAM" id="MobiDB-lite"/>
    </source>
</evidence>
<dbReference type="Pfam" id="PF25499">
    <property type="entry name" value="Beta-prop_pof12"/>
    <property type="match status" value="1"/>
</dbReference>
<dbReference type="SUPFAM" id="SSF50978">
    <property type="entry name" value="WD40 repeat-like"/>
    <property type="match status" value="1"/>
</dbReference>
<reference evidence="3" key="1">
    <citation type="journal article" date="2020" name="Nat. Commun.">
        <title>Large-scale genome sequencing of mycorrhizal fungi provides insights into the early evolution of symbiotic traits.</title>
        <authorList>
            <person name="Miyauchi S."/>
            <person name="Kiss E."/>
            <person name="Kuo A."/>
            <person name="Drula E."/>
            <person name="Kohler A."/>
            <person name="Sanchez-Garcia M."/>
            <person name="Morin E."/>
            <person name="Andreopoulos B."/>
            <person name="Barry K.W."/>
            <person name="Bonito G."/>
            <person name="Buee M."/>
            <person name="Carver A."/>
            <person name="Chen C."/>
            <person name="Cichocki N."/>
            <person name="Clum A."/>
            <person name="Culley D."/>
            <person name="Crous P.W."/>
            <person name="Fauchery L."/>
            <person name="Girlanda M."/>
            <person name="Hayes R.D."/>
            <person name="Keri Z."/>
            <person name="LaButti K."/>
            <person name="Lipzen A."/>
            <person name="Lombard V."/>
            <person name="Magnuson J."/>
            <person name="Maillard F."/>
            <person name="Murat C."/>
            <person name="Nolan M."/>
            <person name="Ohm R.A."/>
            <person name="Pangilinan J."/>
            <person name="Pereira M.F."/>
            <person name="Perotto S."/>
            <person name="Peter M."/>
            <person name="Pfister S."/>
            <person name="Riley R."/>
            <person name="Sitrit Y."/>
            <person name="Stielow J.B."/>
            <person name="Szollosi G."/>
            <person name="Zifcakova L."/>
            <person name="Stursova M."/>
            <person name="Spatafora J.W."/>
            <person name="Tedersoo L."/>
            <person name="Vaario L.M."/>
            <person name="Yamada A."/>
            <person name="Yan M."/>
            <person name="Wang P."/>
            <person name="Xu J."/>
            <person name="Bruns T."/>
            <person name="Baldrian P."/>
            <person name="Vilgalys R."/>
            <person name="Dunand C."/>
            <person name="Henrissat B."/>
            <person name="Grigoriev I.V."/>
            <person name="Hibbett D."/>
            <person name="Nagy L.G."/>
            <person name="Martin F.M."/>
        </authorList>
    </citation>
    <scope>NUCLEOTIDE SEQUENCE</scope>
    <source>
        <strain evidence="3">UH-Tt-Lm1</strain>
    </source>
</reference>
<feature type="region of interest" description="Disordered" evidence="1">
    <location>
        <begin position="1"/>
        <end position="26"/>
    </location>
</feature>
<dbReference type="AlphaFoldDB" id="A0A9P6L6Z5"/>
<dbReference type="Pfam" id="PF12937">
    <property type="entry name" value="F-box-like"/>
    <property type="match status" value="1"/>
</dbReference>
<protein>
    <recommendedName>
        <fullName evidence="2">F-box domain-containing protein</fullName>
    </recommendedName>
</protein>
<dbReference type="SUPFAM" id="SSF81383">
    <property type="entry name" value="F-box domain"/>
    <property type="match status" value="1"/>
</dbReference>
<dbReference type="Gene3D" id="1.20.1280.50">
    <property type="match status" value="1"/>
</dbReference>
<organism evidence="3 4">
    <name type="scientific">Thelephora terrestris</name>
    <dbReference type="NCBI Taxonomy" id="56493"/>
    <lineage>
        <taxon>Eukaryota</taxon>
        <taxon>Fungi</taxon>
        <taxon>Dikarya</taxon>
        <taxon>Basidiomycota</taxon>
        <taxon>Agaricomycotina</taxon>
        <taxon>Agaricomycetes</taxon>
        <taxon>Thelephorales</taxon>
        <taxon>Thelephoraceae</taxon>
        <taxon>Thelephora</taxon>
    </lineage>
</organism>
<evidence type="ECO:0000313" key="3">
    <source>
        <dbReference type="EMBL" id="KAF9785338.1"/>
    </source>
</evidence>
<name>A0A9P6L6Z5_9AGAM</name>
<dbReference type="EMBL" id="WIUZ02000007">
    <property type="protein sequence ID" value="KAF9785338.1"/>
    <property type="molecule type" value="Genomic_DNA"/>
</dbReference>
<evidence type="ECO:0000313" key="4">
    <source>
        <dbReference type="Proteomes" id="UP000736335"/>
    </source>
</evidence>
<evidence type="ECO:0000259" key="2">
    <source>
        <dbReference type="Pfam" id="PF12937"/>
    </source>
</evidence>
<sequence length="558" mass="61955">MKRAHSPSSLPPTKVQHSSQTSDTSFGRRRSLSFDEVFYDELILVIFSCLSAGDLCTVQPTNKNWARLSQDNQLWKALYLAEYGRVRVRMMRSPLAPPVGQKSRVIKPLPTRAQGVIERGKQEEAVNWKVLFKLGENWRNGRCTVQTFEPGPTACAVTGDMDPTSSEEDRGPGLILMGDIIVHSPIEPSSPTVRFLALGRQPHTIRATSCGSEGHARITAFALDQSTPCSHSRHIRLASFLSTGEFSIFSVDQQSLTASSRVLAYIPSHRIERTVPVTQAAYHHPVLLTLSATFTLCIYDLSEHGKVKHTQTLSSFTSYPPASIIISPSHGARDVLKVVLVFSVPVYPRHWSVGVTELLIKLGEDVGGTFTPPTLISTRTVRAHDLPLGWIDEEQFKTAQEQWGRKVEKVVDTQTDGKWVVLAPLSASASSSSPRMNRYTAFSNALQQYRLTLPSTPSAGTPKLVFVRYLYGPESDIEKIWVADGRCVSLSVDGSIWVWDLEERPRGTKDSKELTWLEGAQVEIGDDTVWKGRGSVAFDERKIATVRGAEVELRRFDV</sequence>
<reference evidence="3" key="2">
    <citation type="submission" date="2020-11" db="EMBL/GenBank/DDBJ databases">
        <authorList>
            <consortium name="DOE Joint Genome Institute"/>
            <person name="Kuo A."/>
            <person name="Miyauchi S."/>
            <person name="Kiss E."/>
            <person name="Drula E."/>
            <person name="Kohler A."/>
            <person name="Sanchez-Garcia M."/>
            <person name="Andreopoulos B."/>
            <person name="Barry K.W."/>
            <person name="Bonito G."/>
            <person name="Buee M."/>
            <person name="Carver A."/>
            <person name="Chen C."/>
            <person name="Cichocki N."/>
            <person name="Clum A."/>
            <person name="Culley D."/>
            <person name="Crous P.W."/>
            <person name="Fauchery L."/>
            <person name="Girlanda M."/>
            <person name="Hayes R."/>
            <person name="Keri Z."/>
            <person name="Labutti K."/>
            <person name="Lipzen A."/>
            <person name="Lombard V."/>
            <person name="Magnuson J."/>
            <person name="Maillard F."/>
            <person name="Morin E."/>
            <person name="Murat C."/>
            <person name="Nolan M."/>
            <person name="Ohm R."/>
            <person name="Pangilinan J."/>
            <person name="Pereira M."/>
            <person name="Perotto S."/>
            <person name="Peter M."/>
            <person name="Riley R."/>
            <person name="Sitrit Y."/>
            <person name="Stielow B."/>
            <person name="Szollosi G."/>
            <person name="Zifcakova L."/>
            <person name="Stursova M."/>
            <person name="Spatafora J.W."/>
            <person name="Tedersoo L."/>
            <person name="Vaario L.-M."/>
            <person name="Yamada A."/>
            <person name="Yan M."/>
            <person name="Wang P."/>
            <person name="Xu J."/>
            <person name="Bruns T."/>
            <person name="Baldrian P."/>
            <person name="Vilgalys R."/>
            <person name="Henrissat B."/>
            <person name="Grigoriev I.V."/>
            <person name="Hibbett D."/>
            <person name="Nagy L.G."/>
            <person name="Martin F.M."/>
        </authorList>
    </citation>
    <scope>NUCLEOTIDE SEQUENCE</scope>
    <source>
        <strain evidence="3">UH-Tt-Lm1</strain>
    </source>
</reference>
<accession>A0A9P6L6Z5</accession>